<dbReference type="SUPFAM" id="SSF51182">
    <property type="entry name" value="RmlC-like cupins"/>
    <property type="match status" value="1"/>
</dbReference>
<name>A0ABU0S318_9HYPH</name>
<evidence type="ECO:0000313" key="1">
    <source>
        <dbReference type="EMBL" id="MDQ0995129.1"/>
    </source>
</evidence>
<dbReference type="Gene3D" id="2.60.120.10">
    <property type="entry name" value="Jelly Rolls"/>
    <property type="match status" value="1"/>
</dbReference>
<sequence>MHILRASDHKQMPWKNGGGVTTEIAVAPAGAGVGEFHWRVSMATVASDGPFSSFENIDRILTVLDGEGMNLDVAGMEPIRLTTASEPFAFPGDAETSATLVSGTITDLNVMTRRGQWHATVERLTVKEPCIVRTGSGSSIIFCVEGTLELADRSVLTKHDALFVGEADGMATIAVGGSAVILIIRLAPSSLTRPI</sequence>
<organism evidence="1 2">
    <name type="scientific">Phyllobacterium ifriqiyense</name>
    <dbReference type="NCBI Taxonomy" id="314238"/>
    <lineage>
        <taxon>Bacteria</taxon>
        <taxon>Pseudomonadati</taxon>
        <taxon>Pseudomonadota</taxon>
        <taxon>Alphaproteobacteria</taxon>
        <taxon>Hyphomicrobiales</taxon>
        <taxon>Phyllobacteriaceae</taxon>
        <taxon>Phyllobacterium</taxon>
    </lineage>
</organism>
<dbReference type="InterPro" id="IPR010282">
    <property type="entry name" value="Uncharacterised_HutD/Ves"/>
</dbReference>
<dbReference type="Pfam" id="PF05962">
    <property type="entry name" value="HutD"/>
    <property type="match status" value="1"/>
</dbReference>
<gene>
    <name evidence="1" type="ORF">QFZ34_000306</name>
</gene>
<reference evidence="1 2" key="1">
    <citation type="submission" date="2023-07" db="EMBL/GenBank/DDBJ databases">
        <title>Comparative genomics of wheat-associated soil bacteria to identify genetic determinants of phenazine resistance.</title>
        <authorList>
            <person name="Mouncey N."/>
        </authorList>
    </citation>
    <scope>NUCLEOTIDE SEQUENCE [LARGE SCALE GENOMIC DNA]</scope>
    <source>
        <strain evidence="1 2">W4I11</strain>
    </source>
</reference>
<proteinExistence type="predicted"/>
<dbReference type="RefSeq" id="WP_307275876.1">
    <property type="nucleotide sequence ID" value="NZ_JAUSZT010000001.1"/>
</dbReference>
<comment type="caution">
    <text evidence="1">The sequence shown here is derived from an EMBL/GenBank/DDBJ whole genome shotgun (WGS) entry which is preliminary data.</text>
</comment>
<dbReference type="Proteomes" id="UP001237780">
    <property type="component" value="Unassembled WGS sequence"/>
</dbReference>
<evidence type="ECO:0000313" key="2">
    <source>
        <dbReference type="Proteomes" id="UP001237780"/>
    </source>
</evidence>
<dbReference type="PANTHER" id="PTHR37943:SF1">
    <property type="entry name" value="PROTEIN VES"/>
    <property type="match status" value="1"/>
</dbReference>
<accession>A0ABU0S318</accession>
<dbReference type="InterPro" id="IPR011051">
    <property type="entry name" value="RmlC_Cupin_sf"/>
</dbReference>
<dbReference type="CDD" id="cd20293">
    <property type="entry name" value="cupin_HutD_N"/>
    <property type="match status" value="1"/>
</dbReference>
<dbReference type="InterPro" id="IPR014710">
    <property type="entry name" value="RmlC-like_jellyroll"/>
</dbReference>
<dbReference type="PANTHER" id="PTHR37943">
    <property type="entry name" value="PROTEIN VES"/>
    <property type="match status" value="1"/>
</dbReference>
<keyword evidence="2" id="KW-1185">Reference proteome</keyword>
<dbReference type="EMBL" id="JAUSZT010000001">
    <property type="protein sequence ID" value="MDQ0995129.1"/>
    <property type="molecule type" value="Genomic_DNA"/>
</dbReference>
<protein>
    <submittedName>
        <fullName evidence="1">Environmental stress-induced protein Ves</fullName>
    </submittedName>
</protein>